<sequence>MAPGQASSKKLMAIGVGPDNYVNVQYADEPNVAIVRRRRSSLISGTGKTSSSTQSNSYLYEDFWDVGWDNIPILDAIYPQYERRIIPFFDRVNHSLNKFVDFVAGSCFPRRRNNGRNKNEVTFKDENSPLPPVRSIVIDATYCENFTAAKIRNRLHVLTDNVILKLFYKTTTLKAMNQINGLCGLDVPRLALHMEFEDVERCYAHNIVYHLLLVNDLILLYDYIADGIKDANSEYRFFVATFKWNCRNTLPSKQFVVQSLRERKVICQMLNDESVMDFRFRMIIEGRGKVNFVVSFKSLEHDVFAPPNA</sequence>
<protein>
    <submittedName>
        <fullName evidence="2">Uncharacterized protein</fullName>
    </submittedName>
</protein>
<reference evidence="2" key="2">
    <citation type="submission" date="2020-10" db="UniProtKB">
        <authorList>
            <consortium name="WormBaseParasite"/>
        </authorList>
    </citation>
    <scope>IDENTIFICATION</scope>
</reference>
<evidence type="ECO:0000313" key="2">
    <source>
        <dbReference type="WBParaSite" id="Pan_g17633.t1"/>
    </source>
</evidence>
<organism evidence="1 2">
    <name type="scientific">Panagrellus redivivus</name>
    <name type="common">Microworm</name>
    <dbReference type="NCBI Taxonomy" id="6233"/>
    <lineage>
        <taxon>Eukaryota</taxon>
        <taxon>Metazoa</taxon>
        <taxon>Ecdysozoa</taxon>
        <taxon>Nematoda</taxon>
        <taxon>Chromadorea</taxon>
        <taxon>Rhabditida</taxon>
        <taxon>Tylenchina</taxon>
        <taxon>Panagrolaimomorpha</taxon>
        <taxon>Panagrolaimoidea</taxon>
        <taxon>Panagrolaimidae</taxon>
        <taxon>Panagrellus</taxon>
    </lineage>
</organism>
<accession>A0A7E4V841</accession>
<reference evidence="1" key="1">
    <citation type="journal article" date="2013" name="Genetics">
        <title>The draft genome and transcriptome of Panagrellus redivivus are shaped by the harsh demands of a free-living lifestyle.</title>
        <authorList>
            <person name="Srinivasan J."/>
            <person name="Dillman A.R."/>
            <person name="Macchietto M.G."/>
            <person name="Heikkinen L."/>
            <person name="Lakso M."/>
            <person name="Fracchia K.M."/>
            <person name="Antoshechkin I."/>
            <person name="Mortazavi A."/>
            <person name="Wong G."/>
            <person name="Sternberg P.W."/>
        </authorList>
    </citation>
    <scope>NUCLEOTIDE SEQUENCE [LARGE SCALE GENOMIC DNA]</scope>
    <source>
        <strain evidence="1">MT8872</strain>
    </source>
</reference>
<dbReference type="Proteomes" id="UP000492821">
    <property type="component" value="Unassembled WGS sequence"/>
</dbReference>
<name>A0A7E4V841_PANRE</name>
<dbReference type="AlphaFoldDB" id="A0A7E4V841"/>
<proteinExistence type="predicted"/>
<evidence type="ECO:0000313" key="1">
    <source>
        <dbReference type="Proteomes" id="UP000492821"/>
    </source>
</evidence>
<dbReference type="WBParaSite" id="Pan_g17633.t1">
    <property type="protein sequence ID" value="Pan_g17633.t1"/>
    <property type="gene ID" value="Pan_g17633"/>
</dbReference>
<keyword evidence="1" id="KW-1185">Reference proteome</keyword>